<evidence type="ECO:0000313" key="2">
    <source>
        <dbReference type="Proteomes" id="UP000825935"/>
    </source>
</evidence>
<gene>
    <name evidence="1" type="ORF">KP509_31G004000</name>
</gene>
<accession>A0A8T2QWQ5</accession>
<dbReference type="Proteomes" id="UP000825935">
    <property type="component" value="Chromosome 31"/>
</dbReference>
<reference evidence="1" key="1">
    <citation type="submission" date="2021-08" db="EMBL/GenBank/DDBJ databases">
        <title>WGS assembly of Ceratopteris richardii.</title>
        <authorList>
            <person name="Marchant D.B."/>
            <person name="Chen G."/>
            <person name="Jenkins J."/>
            <person name="Shu S."/>
            <person name="Leebens-Mack J."/>
            <person name="Grimwood J."/>
            <person name="Schmutz J."/>
            <person name="Soltis P."/>
            <person name="Soltis D."/>
            <person name="Chen Z.-H."/>
        </authorList>
    </citation>
    <scope>NUCLEOTIDE SEQUENCE</scope>
    <source>
        <strain evidence="1">Whitten #5841</strain>
        <tissue evidence="1">Leaf</tissue>
    </source>
</reference>
<keyword evidence="2" id="KW-1185">Reference proteome</keyword>
<proteinExistence type="predicted"/>
<comment type="caution">
    <text evidence="1">The sequence shown here is derived from an EMBL/GenBank/DDBJ whole genome shotgun (WGS) entry which is preliminary data.</text>
</comment>
<dbReference type="EMBL" id="CM035436">
    <property type="protein sequence ID" value="KAH7287938.1"/>
    <property type="molecule type" value="Genomic_DNA"/>
</dbReference>
<evidence type="ECO:0000313" key="1">
    <source>
        <dbReference type="EMBL" id="KAH7287938.1"/>
    </source>
</evidence>
<dbReference type="AlphaFoldDB" id="A0A8T2QWQ5"/>
<organism evidence="1 2">
    <name type="scientific">Ceratopteris richardii</name>
    <name type="common">Triangle waterfern</name>
    <dbReference type="NCBI Taxonomy" id="49495"/>
    <lineage>
        <taxon>Eukaryota</taxon>
        <taxon>Viridiplantae</taxon>
        <taxon>Streptophyta</taxon>
        <taxon>Embryophyta</taxon>
        <taxon>Tracheophyta</taxon>
        <taxon>Polypodiopsida</taxon>
        <taxon>Polypodiidae</taxon>
        <taxon>Polypodiales</taxon>
        <taxon>Pteridineae</taxon>
        <taxon>Pteridaceae</taxon>
        <taxon>Parkerioideae</taxon>
        <taxon>Ceratopteris</taxon>
    </lineage>
</organism>
<sequence length="30" mass="3520">MAEEQCTRERTARYPQLCKTTKTIACQETE</sequence>
<protein>
    <submittedName>
        <fullName evidence="1">Uncharacterized protein</fullName>
    </submittedName>
</protein>
<name>A0A8T2QWQ5_CERRI</name>